<name>A0A821IJE3_9BILA</name>
<dbReference type="SUPFAM" id="SSF101898">
    <property type="entry name" value="NHL repeat"/>
    <property type="match status" value="1"/>
</dbReference>
<dbReference type="PANTHER" id="PTHR24104:SF25">
    <property type="entry name" value="PROTEIN LIN-41"/>
    <property type="match status" value="1"/>
</dbReference>
<dbReference type="GO" id="GO:0008270">
    <property type="term" value="F:zinc ion binding"/>
    <property type="evidence" value="ECO:0007669"/>
    <property type="project" value="UniProtKB-KW"/>
</dbReference>
<proteinExistence type="predicted"/>
<dbReference type="InterPro" id="IPR050952">
    <property type="entry name" value="TRIM-NHL_E3_ligases"/>
</dbReference>
<dbReference type="InterPro" id="IPR011042">
    <property type="entry name" value="6-blade_b-propeller_TolB-like"/>
</dbReference>
<accession>A0A821IJE3</accession>
<sequence>MNQPYHPNGLFVNDEQTAYVAGRLNNRIVQWKANATTGEIVAGETGLWKRVSQIGFPTDVTVDKETNSFIICNRSNRRVVLWSCRNGACATTMIWNVACRGWTMDENRSLYVSDNEKHEVRRYRRGESQGTVVAGGNGKGSLLGQLKQPRYVFVDRDHTVYMSDCYNHHVMKCTEGTQGCGWG</sequence>
<dbReference type="EMBL" id="CAJOBS010001231">
    <property type="protein sequence ID" value="CAF4705638.1"/>
    <property type="molecule type" value="Genomic_DNA"/>
</dbReference>
<organism evidence="2 3">
    <name type="scientific">Rotaria socialis</name>
    <dbReference type="NCBI Taxonomy" id="392032"/>
    <lineage>
        <taxon>Eukaryota</taxon>
        <taxon>Metazoa</taxon>
        <taxon>Spiralia</taxon>
        <taxon>Gnathifera</taxon>
        <taxon>Rotifera</taxon>
        <taxon>Eurotatoria</taxon>
        <taxon>Bdelloidea</taxon>
        <taxon>Philodinida</taxon>
        <taxon>Philodinidae</taxon>
        <taxon>Rotaria</taxon>
    </lineage>
</organism>
<dbReference type="Gene3D" id="2.120.10.30">
    <property type="entry name" value="TolB, C-terminal domain"/>
    <property type="match status" value="1"/>
</dbReference>
<dbReference type="PANTHER" id="PTHR24104">
    <property type="entry name" value="E3 UBIQUITIN-PROTEIN LIGASE NHLRC1-RELATED"/>
    <property type="match status" value="1"/>
</dbReference>
<comment type="caution">
    <text evidence="2">The sequence shown here is derived from an EMBL/GenBank/DDBJ whole genome shotgun (WGS) entry which is preliminary data.</text>
</comment>
<evidence type="ECO:0000313" key="2">
    <source>
        <dbReference type="EMBL" id="CAF4705638.1"/>
    </source>
</evidence>
<evidence type="ECO:0000313" key="3">
    <source>
        <dbReference type="Proteomes" id="UP000663838"/>
    </source>
</evidence>
<protein>
    <submittedName>
        <fullName evidence="2">Uncharacterized protein</fullName>
    </submittedName>
</protein>
<gene>
    <name evidence="1" type="ORF">KIK155_LOCUS9719</name>
    <name evidence="2" type="ORF">TOA249_LOCUS17330</name>
</gene>
<dbReference type="Proteomes" id="UP000663865">
    <property type="component" value="Unassembled WGS sequence"/>
</dbReference>
<evidence type="ECO:0000313" key="1">
    <source>
        <dbReference type="EMBL" id="CAF3418612.1"/>
    </source>
</evidence>
<reference evidence="2" key="1">
    <citation type="submission" date="2021-02" db="EMBL/GenBank/DDBJ databases">
        <authorList>
            <person name="Nowell W R."/>
        </authorList>
    </citation>
    <scope>NUCLEOTIDE SEQUENCE</scope>
</reference>
<dbReference type="AlphaFoldDB" id="A0A821IJE3"/>
<dbReference type="Proteomes" id="UP000663838">
    <property type="component" value="Unassembled WGS sequence"/>
</dbReference>
<dbReference type="EMBL" id="CAJNYV010001394">
    <property type="protein sequence ID" value="CAF3418612.1"/>
    <property type="molecule type" value="Genomic_DNA"/>
</dbReference>